<dbReference type="SUPFAM" id="SSF54292">
    <property type="entry name" value="2Fe-2S ferredoxin-like"/>
    <property type="match status" value="2"/>
</dbReference>
<evidence type="ECO:0000256" key="3">
    <source>
        <dbReference type="ARBA" id="ARBA00004275"/>
    </source>
</evidence>
<dbReference type="Gene3D" id="3.30.390.50">
    <property type="entry name" value="CO dehydrogenase flavoprotein, C-terminal domain"/>
    <property type="match status" value="2"/>
</dbReference>
<comment type="cofactor">
    <cofactor evidence="2">
        <name>FAD</name>
        <dbReference type="ChEBI" id="CHEBI:57692"/>
    </cofactor>
</comment>
<dbReference type="SMART" id="SM01008">
    <property type="entry name" value="Ald_Xan_dh_C"/>
    <property type="match status" value="1"/>
</dbReference>
<comment type="cofactor">
    <cofactor evidence="1">
        <name>Mo-molybdopterin</name>
        <dbReference type="ChEBI" id="CHEBI:71302"/>
    </cofactor>
</comment>
<keyword evidence="10" id="KW-0560">Oxidoreductase</keyword>
<dbReference type="Pfam" id="PF03450">
    <property type="entry name" value="CO_deh_flav_C"/>
    <property type="match status" value="1"/>
</dbReference>
<reference evidence="18 19" key="1">
    <citation type="journal article" date="2016" name="Genome Biol. Evol.">
        <title>Gene Family Evolution Reflects Adaptation to Soil Environmental Stressors in the Genome of the Collembolan Orchesella cincta.</title>
        <authorList>
            <person name="Faddeeva-Vakhrusheva A."/>
            <person name="Derks M.F."/>
            <person name="Anvar S.Y."/>
            <person name="Agamennone V."/>
            <person name="Suring W."/>
            <person name="Smit S."/>
            <person name="van Straalen N.M."/>
            <person name="Roelofs D."/>
        </authorList>
    </citation>
    <scope>NUCLEOTIDE SEQUENCE [LARGE SCALE GENOMIC DNA]</scope>
    <source>
        <tissue evidence="18">Mixed pool</tissue>
    </source>
</reference>
<proteinExistence type="inferred from homology"/>
<dbReference type="InterPro" id="IPR006058">
    <property type="entry name" value="2Fe2S_fd_BS"/>
</dbReference>
<dbReference type="InterPro" id="IPR036856">
    <property type="entry name" value="Ald_Oxase/Xan_DH_a/b_sf"/>
</dbReference>
<keyword evidence="6" id="KW-0285">Flavoprotein</keyword>
<dbReference type="InterPro" id="IPR008274">
    <property type="entry name" value="AldOxase/xan_DH_MoCoBD1"/>
</dbReference>
<dbReference type="Pfam" id="PF02738">
    <property type="entry name" value="MoCoBD_1"/>
    <property type="match status" value="1"/>
</dbReference>
<evidence type="ECO:0000256" key="12">
    <source>
        <dbReference type="ARBA" id="ARBA00023014"/>
    </source>
</evidence>
<dbReference type="Pfam" id="PF01315">
    <property type="entry name" value="Ald_Xan_dh_C"/>
    <property type="match status" value="1"/>
</dbReference>
<dbReference type="SUPFAM" id="SSF55447">
    <property type="entry name" value="CO dehydrogenase flavoprotein C-terminal domain-like"/>
    <property type="match status" value="2"/>
</dbReference>
<dbReference type="SUPFAM" id="SSF47741">
    <property type="entry name" value="CO dehydrogenase ISP C-domain like"/>
    <property type="match status" value="1"/>
</dbReference>
<dbReference type="InterPro" id="IPR001041">
    <property type="entry name" value="2Fe-2S_ferredoxin-type"/>
</dbReference>
<dbReference type="InterPro" id="IPR036010">
    <property type="entry name" value="2Fe-2S_ferredoxin-like_sf"/>
</dbReference>
<dbReference type="CDD" id="cd00207">
    <property type="entry name" value="fer2"/>
    <property type="match status" value="2"/>
</dbReference>
<dbReference type="SUPFAM" id="SSF56003">
    <property type="entry name" value="Molybdenum cofactor-binding domain"/>
    <property type="match status" value="1"/>
</dbReference>
<dbReference type="GO" id="GO:0005506">
    <property type="term" value="F:iron ion binding"/>
    <property type="evidence" value="ECO:0007669"/>
    <property type="project" value="InterPro"/>
</dbReference>
<dbReference type="GO" id="GO:0051537">
    <property type="term" value="F:2 iron, 2 sulfur cluster binding"/>
    <property type="evidence" value="ECO:0007669"/>
    <property type="project" value="UniProtKB-KW"/>
</dbReference>
<dbReference type="Gene3D" id="3.90.1170.50">
    <property type="entry name" value="Aldehyde oxidase/xanthine dehydrogenase, a/b hammerhead"/>
    <property type="match status" value="1"/>
</dbReference>
<evidence type="ECO:0000256" key="8">
    <source>
        <dbReference type="ARBA" id="ARBA00022723"/>
    </source>
</evidence>
<comment type="subcellular location">
    <subcellularLocation>
        <location evidence="3">Peroxisome</location>
    </subcellularLocation>
</comment>
<dbReference type="Proteomes" id="UP000094527">
    <property type="component" value="Unassembled WGS sequence"/>
</dbReference>
<evidence type="ECO:0000256" key="5">
    <source>
        <dbReference type="ARBA" id="ARBA00022505"/>
    </source>
</evidence>
<dbReference type="InterPro" id="IPR012675">
    <property type="entry name" value="Beta-grasp_dom_sf"/>
</dbReference>
<evidence type="ECO:0000259" key="17">
    <source>
        <dbReference type="PROSITE" id="PS51387"/>
    </source>
</evidence>
<dbReference type="GO" id="GO:0016491">
    <property type="term" value="F:oxidoreductase activity"/>
    <property type="evidence" value="ECO:0007669"/>
    <property type="project" value="UniProtKB-KW"/>
</dbReference>
<dbReference type="PROSITE" id="PS00197">
    <property type="entry name" value="2FE2S_FER_1"/>
    <property type="match status" value="2"/>
</dbReference>
<dbReference type="STRING" id="48709.A0A1D2NIB3"/>
<evidence type="ECO:0000256" key="7">
    <source>
        <dbReference type="ARBA" id="ARBA00022714"/>
    </source>
</evidence>
<feature type="domain" description="FAD-binding PCMH-type" evidence="17">
    <location>
        <begin position="941"/>
        <end position="1124"/>
    </location>
</feature>
<dbReference type="Gene3D" id="3.30.465.10">
    <property type="match status" value="2"/>
</dbReference>
<dbReference type="InterPro" id="IPR016166">
    <property type="entry name" value="FAD-bd_PCMH"/>
</dbReference>
<dbReference type="Gene3D" id="3.10.20.30">
    <property type="match status" value="2"/>
</dbReference>
<feature type="domain" description="2Fe-2S ferredoxin-type" evidence="16">
    <location>
        <begin position="733"/>
        <end position="818"/>
    </location>
</feature>
<dbReference type="InterPro" id="IPR005107">
    <property type="entry name" value="CO_DH_flav_C"/>
</dbReference>
<keyword evidence="7" id="KW-0001">2Fe-2S</keyword>
<feature type="domain" description="FAD-binding PCMH-type" evidence="17">
    <location>
        <begin position="165"/>
        <end position="348"/>
    </location>
</feature>
<dbReference type="SUPFAM" id="SSF56176">
    <property type="entry name" value="FAD-binding/transporter-associated domain-like"/>
    <property type="match status" value="2"/>
</dbReference>
<dbReference type="InterPro" id="IPR016208">
    <property type="entry name" value="Ald_Oxase/xanthine_DH-like"/>
</dbReference>
<dbReference type="Pfam" id="PF20256">
    <property type="entry name" value="MoCoBD_2"/>
    <property type="match status" value="1"/>
</dbReference>
<dbReference type="Gene3D" id="1.10.150.120">
    <property type="entry name" value="[2Fe-2S]-binding domain"/>
    <property type="match status" value="1"/>
</dbReference>
<evidence type="ECO:0000256" key="13">
    <source>
        <dbReference type="ARBA" id="ARBA00023027"/>
    </source>
</evidence>
<dbReference type="Gene3D" id="3.30.43.10">
    <property type="entry name" value="Uridine Diphospho-n-acetylenolpyruvylglucosamine Reductase, domain 2"/>
    <property type="match status" value="1"/>
</dbReference>
<dbReference type="Pfam" id="PF01799">
    <property type="entry name" value="Fer2_2"/>
    <property type="match status" value="1"/>
</dbReference>
<dbReference type="InterPro" id="IPR046867">
    <property type="entry name" value="AldOxase/xan_DH_MoCoBD2"/>
</dbReference>
<keyword evidence="5" id="KW-0500">Molybdenum</keyword>
<dbReference type="PANTHER" id="PTHR11908:SF132">
    <property type="entry name" value="ALDEHYDE OXIDASE 1-RELATED"/>
    <property type="match status" value="1"/>
</dbReference>
<dbReference type="InterPro" id="IPR002346">
    <property type="entry name" value="Mopterin_DH_FAD-bd"/>
</dbReference>
<sequence length="1398" mass="155290">MGAQQSQLEYLRDADATVDSVTFIVNGEEHTVKAKGCGPEIGPRYLLVDYLRDKLGLTGTKYMCRQGGCGACVVTVKSTHPISGRDTAEAANACLLPLFACDGLKITTVEGLGNRKDGYNIIQERLVRFGGTQDAYKCPLKLNEAKPLSENKFEIIQHPRNVYLQSDSGEQWFKVKTLKMLFELIQNFAFSQITFRLVAGNTGTGIYKNDGPYVGYVDINHIPELKHLSVDQTGIILGGNVTLTWAMDAFKLALLKDGFVYAQEFYNHFLRIAGYPVRNRATLAGNLMLKHMHKKFPSDIFLLFETIGATLKIGISPTSSQDYTLMEFLNLDMEGKVIISIHLPVFDKDRFRFKSFKIGKRHKNTPAIVNAAFLFETDAGSSKILSRPRICFGGINPDFASVDDFGKIQTLNSKIYCDAGYVANEPSVHYAMICSQSCYHGNGWNVTPGVALTNTASNTFCRAPGSSQGVAIIETIMEHIAHTVQKHALEVRQLNFIQKGDPLIGIPGEKLSLDNLLPGMISELKTNADLNSRMNYVKMFNKSARRACEQLLERLAPLRKSLKDATWEQLIEAAFGRQIMLTSHFQHKKGDLKSYDIWGLAATEVEIDVLTGDFKIVRVDIIEDAGESLSPLVDIGQIEGSFIMGLSWWLTEELVYDQTSGKLLTDSTLNYYPMLASDIPEDFRVTILRNAPNPFGVLSSKATGEPPLNLSCSVIFALRNAIDSARREAGNHSWYQMVQTDGCDPEIGPQYLLVDYLRDKIGLTGTKYMCREGGCGACMVTVRSTHPVSGQQNVRSANSCLLPLFACDGLEITTVEALGNRKDGYDPIQQRLVKFGGTQCGFCTPGFVMNMHSVVQSNPRFTTADVEYSFDGNICRCTGFRSIVEAFKSLSTNPSEELKLKCNDIEDAIVCPMKAASIGSKSGTKKDSMEILNVPRNLYLRGTSGEQWFKVTTLPALFEILERFTSSQMAYRLVAGNTGAGVYKNDGPYQGFIEINDVPELQFTALEQNSLVLGGTVTITNAITFFDRASQMEGFVYAKEFYDHMRRVASLSIRNRGTIAGNLMLKHQHREFKSDLFLLFESVKATLRIGSSSTYYKDYTLLEFLDVDITGKVILSVHFPTYKGSYFYKSFKVGKRYQNAEAYVNAAFLFNVDPKTFTVLERPSICYGGINPDFVHANATEEFLQGQPLNAATLKGAMLRLKHEAVPNLIAEDASPEYRSGLAQSYLYRMTPGVVAFITAKDIPGNNNHAVFLTQQEEIFVESRIRYAGQPVGLLVATDKYTAFGARSKVIVTYDNVEAPVLDMRDSIRDNAEVNAKGKEKTSLAFPCRGINAQTAKNMLMNVSSPQQLDDEVDDDLVTIKGEFYTPAQYHFHMETQVCNKMSFRGEINPSVPPVLSN</sequence>
<dbReference type="FunFam" id="3.10.20.30:FF:000012">
    <property type="entry name" value="Xanthine dehydrogenase/oxidase"/>
    <property type="match status" value="2"/>
</dbReference>
<dbReference type="GO" id="GO:0071949">
    <property type="term" value="F:FAD binding"/>
    <property type="evidence" value="ECO:0007669"/>
    <property type="project" value="InterPro"/>
</dbReference>
<dbReference type="PROSITE" id="PS51387">
    <property type="entry name" value="FAD_PCMH"/>
    <property type="match status" value="2"/>
</dbReference>
<name>A0A1D2NIB3_ORCCI</name>
<dbReference type="InterPro" id="IPR000674">
    <property type="entry name" value="Ald_Oxase/Xan_DH_a/b"/>
</dbReference>
<keyword evidence="19" id="KW-1185">Reference proteome</keyword>
<keyword evidence="12" id="KW-0411">Iron-sulfur</keyword>
<dbReference type="InterPro" id="IPR036683">
    <property type="entry name" value="CO_DH_flav_C_dom_sf"/>
</dbReference>
<dbReference type="GO" id="GO:0005777">
    <property type="term" value="C:peroxisome"/>
    <property type="evidence" value="ECO:0007669"/>
    <property type="project" value="UniProtKB-SubCell"/>
</dbReference>
<dbReference type="InterPro" id="IPR002888">
    <property type="entry name" value="2Fe-2S-bd"/>
</dbReference>
<dbReference type="SMART" id="SM01092">
    <property type="entry name" value="CO_deh_flav_C"/>
    <property type="match status" value="1"/>
</dbReference>
<dbReference type="Pfam" id="PF00111">
    <property type="entry name" value="Fer2"/>
    <property type="match status" value="2"/>
</dbReference>
<keyword evidence="9" id="KW-0274">FAD</keyword>
<dbReference type="InterPro" id="IPR036884">
    <property type="entry name" value="2Fe-2S-bd_dom_sf"/>
</dbReference>
<protein>
    <submittedName>
        <fullName evidence="18">Indole-3-acetaldehyde oxidase</fullName>
    </submittedName>
</protein>
<evidence type="ECO:0000256" key="6">
    <source>
        <dbReference type="ARBA" id="ARBA00022630"/>
    </source>
</evidence>
<dbReference type="InterPro" id="IPR037165">
    <property type="entry name" value="AldOxase/xan_DH_Mopterin-bd_sf"/>
</dbReference>
<feature type="domain" description="2Fe-2S ferredoxin-type" evidence="16">
    <location>
        <begin position="19"/>
        <end position="112"/>
    </location>
</feature>
<dbReference type="InterPro" id="IPR036318">
    <property type="entry name" value="FAD-bd_PCMH-like_sf"/>
</dbReference>
<evidence type="ECO:0000256" key="1">
    <source>
        <dbReference type="ARBA" id="ARBA00001924"/>
    </source>
</evidence>
<evidence type="ECO:0000256" key="9">
    <source>
        <dbReference type="ARBA" id="ARBA00022827"/>
    </source>
</evidence>
<dbReference type="InterPro" id="IPR016167">
    <property type="entry name" value="FAD-bd_PCMH_sub1"/>
</dbReference>
<evidence type="ECO:0000256" key="15">
    <source>
        <dbReference type="ARBA" id="ARBA00034078"/>
    </source>
</evidence>
<evidence type="ECO:0000256" key="10">
    <source>
        <dbReference type="ARBA" id="ARBA00023002"/>
    </source>
</evidence>
<comment type="similarity">
    <text evidence="4">Belongs to the xanthine dehydrogenase family.</text>
</comment>
<keyword evidence="8" id="KW-0479">Metal-binding</keyword>
<dbReference type="InterPro" id="IPR016169">
    <property type="entry name" value="FAD-bd_PCMH_sub2"/>
</dbReference>
<evidence type="ECO:0000256" key="4">
    <source>
        <dbReference type="ARBA" id="ARBA00006849"/>
    </source>
</evidence>
<evidence type="ECO:0000256" key="11">
    <source>
        <dbReference type="ARBA" id="ARBA00023004"/>
    </source>
</evidence>
<keyword evidence="11" id="KW-0408">Iron</keyword>
<dbReference type="Gene3D" id="3.30.365.10">
    <property type="entry name" value="Aldehyde oxidase/xanthine dehydrogenase, molybdopterin binding domain"/>
    <property type="match status" value="3"/>
</dbReference>
<dbReference type="Pfam" id="PF00941">
    <property type="entry name" value="FAD_binding_5"/>
    <property type="match status" value="2"/>
</dbReference>
<evidence type="ECO:0000313" key="18">
    <source>
        <dbReference type="EMBL" id="ODN04991.1"/>
    </source>
</evidence>
<dbReference type="OrthoDB" id="8300278at2759"/>
<keyword evidence="13" id="KW-0520">NAD</keyword>
<organism evidence="18 19">
    <name type="scientific">Orchesella cincta</name>
    <name type="common">Springtail</name>
    <name type="synonym">Podura cincta</name>
    <dbReference type="NCBI Taxonomy" id="48709"/>
    <lineage>
        <taxon>Eukaryota</taxon>
        <taxon>Metazoa</taxon>
        <taxon>Ecdysozoa</taxon>
        <taxon>Arthropoda</taxon>
        <taxon>Hexapoda</taxon>
        <taxon>Collembola</taxon>
        <taxon>Entomobryomorpha</taxon>
        <taxon>Entomobryoidea</taxon>
        <taxon>Orchesellidae</taxon>
        <taxon>Orchesellinae</taxon>
        <taxon>Orchesella</taxon>
    </lineage>
</organism>
<comment type="cofactor">
    <cofactor evidence="15">
        <name>[2Fe-2S] cluster</name>
        <dbReference type="ChEBI" id="CHEBI:190135"/>
    </cofactor>
</comment>
<dbReference type="SUPFAM" id="SSF54665">
    <property type="entry name" value="CO dehydrogenase molybdoprotein N-domain-like"/>
    <property type="match status" value="1"/>
</dbReference>
<dbReference type="EMBL" id="LJIJ01000032">
    <property type="protein sequence ID" value="ODN04991.1"/>
    <property type="molecule type" value="Genomic_DNA"/>
</dbReference>
<dbReference type="PANTHER" id="PTHR11908">
    <property type="entry name" value="XANTHINE DEHYDROGENASE"/>
    <property type="match status" value="1"/>
</dbReference>
<comment type="caution">
    <text evidence="18">The sequence shown here is derived from an EMBL/GenBank/DDBJ whole genome shotgun (WGS) entry which is preliminary data.</text>
</comment>
<gene>
    <name evidence="18" type="ORF">Ocin01_01697</name>
</gene>
<keyword evidence="14" id="KW-0576">Peroxisome</keyword>
<evidence type="ECO:0000313" key="19">
    <source>
        <dbReference type="Proteomes" id="UP000094527"/>
    </source>
</evidence>
<accession>A0A1D2NIB3</accession>
<evidence type="ECO:0000256" key="14">
    <source>
        <dbReference type="ARBA" id="ARBA00023140"/>
    </source>
</evidence>
<evidence type="ECO:0000259" key="16">
    <source>
        <dbReference type="PROSITE" id="PS51085"/>
    </source>
</evidence>
<evidence type="ECO:0000256" key="2">
    <source>
        <dbReference type="ARBA" id="ARBA00001974"/>
    </source>
</evidence>
<dbReference type="PROSITE" id="PS51085">
    <property type="entry name" value="2FE2S_FER_2"/>
    <property type="match status" value="2"/>
</dbReference>